<proteinExistence type="predicted"/>
<reference evidence="1" key="2">
    <citation type="journal article" date="2015" name="Data Brief">
        <title>Shoot transcriptome of the giant reed, Arundo donax.</title>
        <authorList>
            <person name="Barrero R.A."/>
            <person name="Guerrero F.D."/>
            <person name="Moolhuijzen P."/>
            <person name="Goolsby J.A."/>
            <person name="Tidwell J."/>
            <person name="Bellgard S.E."/>
            <person name="Bellgard M.I."/>
        </authorList>
    </citation>
    <scope>NUCLEOTIDE SEQUENCE</scope>
    <source>
        <tissue evidence="1">Shoot tissue taken approximately 20 cm above the soil surface</tissue>
    </source>
</reference>
<name>A0A0A8XZ21_ARUDO</name>
<protein>
    <submittedName>
        <fullName evidence="1">Uncharacterized protein</fullName>
    </submittedName>
</protein>
<organism evidence="1">
    <name type="scientific">Arundo donax</name>
    <name type="common">Giant reed</name>
    <name type="synonym">Donax arundinaceus</name>
    <dbReference type="NCBI Taxonomy" id="35708"/>
    <lineage>
        <taxon>Eukaryota</taxon>
        <taxon>Viridiplantae</taxon>
        <taxon>Streptophyta</taxon>
        <taxon>Embryophyta</taxon>
        <taxon>Tracheophyta</taxon>
        <taxon>Spermatophyta</taxon>
        <taxon>Magnoliopsida</taxon>
        <taxon>Liliopsida</taxon>
        <taxon>Poales</taxon>
        <taxon>Poaceae</taxon>
        <taxon>PACMAD clade</taxon>
        <taxon>Arundinoideae</taxon>
        <taxon>Arundineae</taxon>
        <taxon>Arundo</taxon>
    </lineage>
</organism>
<dbReference type="AlphaFoldDB" id="A0A0A8XZ21"/>
<sequence length="24" mass="2673">MITCSDCTTVYGHHDAPLQIILIQ</sequence>
<accession>A0A0A8XZ21</accession>
<reference evidence="1" key="1">
    <citation type="submission" date="2014-09" db="EMBL/GenBank/DDBJ databases">
        <authorList>
            <person name="Magalhaes I.L.F."/>
            <person name="Oliveira U."/>
            <person name="Santos F.R."/>
            <person name="Vidigal T.H.D.A."/>
            <person name="Brescovit A.D."/>
            <person name="Santos A.J."/>
        </authorList>
    </citation>
    <scope>NUCLEOTIDE SEQUENCE</scope>
    <source>
        <tissue evidence="1">Shoot tissue taken approximately 20 cm above the soil surface</tissue>
    </source>
</reference>
<dbReference type="EMBL" id="GBRH01279970">
    <property type="protein sequence ID" value="JAD17925.1"/>
    <property type="molecule type" value="Transcribed_RNA"/>
</dbReference>
<evidence type="ECO:0000313" key="1">
    <source>
        <dbReference type="EMBL" id="JAD17925.1"/>
    </source>
</evidence>